<dbReference type="SUPFAM" id="SSF159888">
    <property type="entry name" value="YdhG-like"/>
    <property type="match status" value="1"/>
</dbReference>
<dbReference type="Proteomes" id="UP000321353">
    <property type="component" value="Chromosome"/>
</dbReference>
<dbReference type="Pfam" id="PF08818">
    <property type="entry name" value="DUF1801"/>
    <property type="match status" value="1"/>
</dbReference>
<feature type="domain" description="YdhG-like" evidence="1">
    <location>
        <begin position="15"/>
        <end position="111"/>
    </location>
</feature>
<dbReference type="InterPro" id="IPR042216">
    <property type="entry name" value="MitoNEET_CISD"/>
</dbReference>
<keyword evidence="3" id="KW-1185">Reference proteome</keyword>
<dbReference type="EMBL" id="CP036264">
    <property type="protein sequence ID" value="QEG00460.1"/>
    <property type="molecule type" value="Genomic_DNA"/>
</dbReference>
<evidence type="ECO:0000313" key="2">
    <source>
        <dbReference type="EMBL" id="QEG00460.1"/>
    </source>
</evidence>
<name>A0A5B9MJ34_9BACT</name>
<dbReference type="KEGG" id="smam:Mal15_45300"/>
<dbReference type="Pfam" id="PF13376">
    <property type="entry name" value="OmdA"/>
    <property type="match status" value="1"/>
</dbReference>
<reference evidence="2 3" key="1">
    <citation type="submission" date="2019-02" db="EMBL/GenBank/DDBJ databases">
        <title>Planctomycetal bacteria perform biofilm scaping via a novel small molecule.</title>
        <authorList>
            <person name="Jeske O."/>
            <person name="Boedeker C."/>
            <person name="Wiegand S."/>
            <person name="Breitling P."/>
            <person name="Kallscheuer N."/>
            <person name="Jogler M."/>
            <person name="Rohde M."/>
            <person name="Petersen J."/>
            <person name="Medema M.H."/>
            <person name="Surup F."/>
            <person name="Jogler C."/>
        </authorList>
    </citation>
    <scope>NUCLEOTIDE SEQUENCE [LARGE SCALE GENOMIC DNA]</scope>
    <source>
        <strain evidence="2 3">Mal15</strain>
    </source>
</reference>
<dbReference type="InterPro" id="IPR016786">
    <property type="entry name" value="YdeI_bac"/>
</dbReference>
<protein>
    <recommendedName>
        <fullName evidence="1">YdhG-like domain-containing protein</fullName>
    </recommendedName>
</protein>
<dbReference type="AlphaFoldDB" id="A0A5B9MJ34"/>
<organism evidence="2 3">
    <name type="scientific">Stieleria maiorica</name>
    <dbReference type="NCBI Taxonomy" id="2795974"/>
    <lineage>
        <taxon>Bacteria</taxon>
        <taxon>Pseudomonadati</taxon>
        <taxon>Planctomycetota</taxon>
        <taxon>Planctomycetia</taxon>
        <taxon>Pirellulales</taxon>
        <taxon>Pirellulaceae</taxon>
        <taxon>Stieleria</taxon>
    </lineage>
</organism>
<sequence>MNSKVDEYFRSVPTWRDELQTLRRIVLQCGLTEELKWRVPCYTFGGKNVVILGTLKSCCTISFFKGVLLKDPRKVLDKPGENSRSARLIRFTSVDQIEAIEPILVAYIREAATLEKAGAKVELKNDAGPDYPEELTACLAENEPLRAAFENLTPGRQRGYILHFSAAKQSKTRVARIKKCEQRILDGKGLHDCVCGLSGKLPNCDGSHKQMRNS</sequence>
<gene>
    <name evidence="2" type="ORF">Mal15_45300</name>
</gene>
<dbReference type="Gene3D" id="3.40.5.90">
    <property type="entry name" value="CDGSH iron-sulfur domain, mitoNEET-type"/>
    <property type="match status" value="1"/>
</dbReference>
<dbReference type="Gene3D" id="3.90.1150.200">
    <property type="match status" value="1"/>
</dbReference>
<dbReference type="PIRSF" id="PIRSF021308">
    <property type="entry name" value="UCP021308"/>
    <property type="match status" value="1"/>
</dbReference>
<dbReference type="RefSeq" id="WP_147869702.1">
    <property type="nucleotide sequence ID" value="NZ_CP036264.1"/>
</dbReference>
<dbReference type="InterPro" id="IPR014922">
    <property type="entry name" value="YdhG-like"/>
</dbReference>
<evidence type="ECO:0000313" key="3">
    <source>
        <dbReference type="Proteomes" id="UP000321353"/>
    </source>
</evidence>
<evidence type="ECO:0000259" key="1">
    <source>
        <dbReference type="Pfam" id="PF08818"/>
    </source>
</evidence>
<proteinExistence type="predicted"/>
<accession>A0A5B9MJ34</accession>